<dbReference type="OrthoDB" id="9810730at2"/>
<dbReference type="SMART" id="SM00388">
    <property type="entry name" value="HisKA"/>
    <property type="match status" value="1"/>
</dbReference>
<dbReference type="SUPFAM" id="SSF52172">
    <property type="entry name" value="CheY-like"/>
    <property type="match status" value="1"/>
</dbReference>
<dbReference type="Pfam" id="PF00072">
    <property type="entry name" value="Response_reg"/>
    <property type="match status" value="1"/>
</dbReference>
<evidence type="ECO:0000256" key="6">
    <source>
        <dbReference type="SAM" id="Coils"/>
    </source>
</evidence>
<dbReference type="PROSITE" id="PS50109">
    <property type="entry name" value="HIS_KIN"/>
    <property type="match status" value="1"/>
</dbReference>
<keyword evidence="3" id="KW-0808">Transferase</keyword>
<evidence type="ECO:0000256" key="7">
    <source>
        <dbReference type="SAM" id="Phobius"/>
    </source>
</evidence>
<evidence type="ECO:0000259" key="9">
    <source>
        <dbReference type="PROSITE" id="PS50110"/>
    </source>
</evidence>
<dbReference type="CDD" id="cd17546">
    <property type="entry name" value="REC_hyHK_CKI1_RcsC-like"/>
    <property type="match status" value="1"/>
</dbReference>
<dbReference type="Proteomes" id="UP000076503">
    <property type="component" value="Unassembled WGS sequence"/>
</dbReference>
<keyword evidence="7" id="KW-1133">Transmembrane helix</keyword>
<dbReference type="Pfam" id="PF00512">
    <property type="entry name" value="HisKA"/>
    <property type="match status" value="1"/>
</dbReference>
<evidence type="ECO:0000313" key="10">
    <source>
        <dbReference type="EMBL" id="KZN49005.1"/>
    </source>
</evidence>
<dbReference type="SMART" id="SM00448">
    <property type="entry name" value="REC"/>
    <property type="match status" value="1"/>
</dbReference>
<dbReference type="PATRIC" id="fig|1365251.3.peg.3527"/>
<evidence type="ECO:0000256" key="4">
    <source>
        <dbReference type="ARBA" id="ARBA00022777"/>
    </source>
</evidence>
<feature type="coiled-coil region" evidence="6">
    <location>
        <begin position="235"/>
        <end position="262"/>
    </location>
</feature>
<dbReference type="EMBL" id="AUXZ01000086">
    <property type="protein sequence ID" value="KZN49005.1"/>
    <property type="molecule type" value="Genomic_DNA"/>
</dbReference>
<evidence type="ECO:0000256" key="1">
    <source>
        <dbReference type="ARBA" id="ARBA00000085"/>
    </source>
</evidence>
<organism evidence="10 11">
    <name type="scientific">Pseudoalteromonas luteoviolacea H33</name>
    <dbReference type="NCBI Taxonomy" id="1365251"/>
    <lineage>
        <taxon>Bacteria</taxon>
        <taxon>Pseudomonadati</taxon>
        <taxon>Pseudomonadota</taxon>
        <taxon>Gammaproteobacteria</taxon>
        <taxon>Alteromonadales</taxon>
        <taxon>Pseudoalteromonadaceae</taxon>
        <taxon>Pseudoalteromonas</taxon>
    </lineage>
</organism>
<protein>
    <recommendedName>
        <fullName evidence="2">histidine kinase</fullName>
        <ecNumber evidence="2">2.7.13.3</ecNumber>
    </recommendedName>
</protein>
<dbReference type="Gene3D" id="1.10.287.130">
    <property type="match status" value="1"/>
</dbReference>
<dbReference type="SUPFAM" id="SSF55874">
    <property type="entry name" value="ATPase domain of HSP90 chaperone/DNA topoisomerase II/histidine kinase"/>
    <property type="match status" value="1"/>
</dbReference>
<dbReference type="PANTHER" id="PTHR43047:SF72">
    <property type="entry name" value="OSMOSENSING HISTIDINE PROTEIN KINASE SLN1"/>
    <property type="match status" value="1"/>
</dbReference>
<proteinExistence type="predicted"/>
<dbReference type="CDD" id="cd00082">
    <property type="entry name" value="HisKA"/>
    <property type="match status" value="1"/>
</dbReference>
<feature type="domain" description="Response regulatory" evidence="9">
    <location>
        <begin position="486"/>
        <end position="601"/>
    </location>
</feature>
<keyword evidence="4" id="KW-0418">Kinase</keyword>
<dbReference type="Gene3D" id="3.40.50.2300">
    <property type="match status" value="1"/>
</dbReference>
<feature type="transmembrane region" description="Helical" evidence="7">
    <location>
        <begin position="210"/>
        <end position="229"/>
    </location>
</feature>
<comment type="catalytic activity">
    <reaction evidence="1">
        <text>ATP + protein L-histidine = ADP + protein N-phospho-L-histidine.</text>
        <dbReference type="EC" id="2.7.13.3"/>
    </reaction>
</comment>
<keyword evidence="7" id="KW-0812">Transmembrane</keyword>
<keyword evidence="5" id="KW-0597">Phosphoprotein</keyword>
<dbReference type="GO" id="GO:0000155">
    <property type="term" value="F:phosphorelay sensor kinase activity"/>
    <property type="evidence" value="ECO:0007669"/>
    <property type="project" value="InterPro"/>
</dbReference>
<dbReference type="InterPro" id="IPR011006">
    <property type="entry name" value="CheY-like_superfamily"/>
</dbReference>
<dbReference type="EC" id="2.7.13.3" evidence="2"/>
<dbReference type="GO" id="GO:0009927">
    <property type="term" value="F:histidine phosphotransfer kinase activity"/>
    <property type="evidence" value="ECO:0007669"/>
    <property type="project" value="TreeGrafter"/>
</dbReference>
<evidence type="ECO:0000256" key="5">
    <source>
        <dbReference type="PROSITE-ProRule" id="PRU00169"/>
    </source>
</evidence>
<dbReference type="Pfam" id="PF02518">
    <property type="entry name" value="HATPase_c"/>
    <property type="match status" value="1"/>
</dbReference>
<reference evidence="10 11" key="1">
    <citation type="submission" date="2013-07" db="EMBL/GenBank/DDBJ databases">
        <title>Comparative Genomic and Metabolomic Analysis of Twelve Strains of Pseudoalteromonas luteoviolacea.</title>
        <authorList>
            <person name="Vynne N.G."/>
            <person name="Mansson M."/>
            <person name="Gram L."/>
        </authorList>
    </citation>
    <scope>NUCLEOTIDE SEQUENCE [LARGE SCALE GENOMIC DNA]</scope>
    <source>
        <strain evidence="10 11">H33</strain>
    </source>
</reference>
<evidence type="ECO:0000256" key="2">
    <source>
        <dbReference type="ARBA" id="ARBA00012438"/>
    </source>
</evidence>
<dbReference type="AlphaFoldDB" id="A0A167DLL0"/>
<dbReference type="PROSITE" id="PS50110">
    <property type="entry name" value="RESPONSE_REGULATORY"/>
    <property type="match status" value="1"/>
</dbReference>
<dbReference type="InterPro" id="IPR005467">
    <property type="entry name" value="His_kinase_dom"/>
</dbReference>
<dbReference type="SUPFAM" id="SSF47384">
    <property type="entry name" value="Homodimeric domain of signal transducing histidine kinase"/>
    <property type="match status" value="1"/>
</dbReference>
<accession>A0A167DLL0</accession>
<sequence>MKIKLHLDIKAACFTIVFCIQQGGNRLLKVLKTFRFRYILAISIMMIVITTAMATMQVLLSQQAASARVINTAGMQRMLSQKAALLLGAEYIREHPGTFDEQQMLRDTLSTMAENQAFLLQQSEQRYVHLSADLQTFYFQQPVALARRVDQFIVLVESAHKQALLGQLKVERLIQVQTRASELLVYLDQAVTLHELVATDKVKKLQNVELFIWVFGLLILILEARWIFYPMEQSIQNKIAHLQKLRLEANRLKRSKSEFLARASHEMRTPLQAIMGYLTLFKESAKAAHLEVVEHAAKQLNILLSSIDDYNVLSEHKDIKLESKVACLCETISHSVAIYKPLLQQKSVLFNIDLGEGLSNAVACDHNRTAWLVGQILDNAVKYTEYGEVSLEADCIVTKSGEGIFRCIISDTGPGIAQSQAKIDEEENFQGMQLGLTRAQLIVTMLGGKIDFSDNVPHGTQVLLELPVDIVKQSPPSSIIKRREVPVLLVEDNLLNARVVVTLLEKLGLSVVHVVNGQEALSELKKQDFSLVLMDLNMPIMDGFTAIKMIRHNLGLEVPILVLTANTSEQAVSRVYELGANTHLFKPVDLQALQEKVEILIIPSVASSIL</sequence>
<comment type="caution">
    <text evidence="10">The sequence shown here is derived from an EMBL/GenBank/DDBJ whole genome shotgun (WGS) entry which is preliminary data.</text>
</comment>
<keyword evidence="6" id="KW-0175">Coiled coil</keyword>
<dbReference type="SMART" id="SM00387">
    <property type="entry name" value="HATPase_c"/>
    <property type="match status" value="1"/>
</dbReference>
<evidence type="ECO:0000313" key="11">
    <source>
        <dbReference type="Proteomes" id="UP000076503"/>
    </source>
</evidence>
<dbReference type="InterPro" id="IPR036890">
    <property type="entry name" value="HATPase_C_sf"/>
</dbReference>
<dbReference type="Gene3D" id="3.30.565.10">
    <property type="entry name" value="Histidine kinase-like ATPase, C-terminal domain"/>
    <property type="match status" value="1"/>
</dbReference>
<keyword evidence="7" id="KW-0472">Membrane</keyword>
<name>A0A167DLL0_9GAMM</name>
<dbReference type="InterPro" id="IPR003661">
    <property type="entry name" value="HisK_dim/P_dom"/>
</dbReference>
<dbReference type="GO" id="GO:0005886">
    <property type="term" value="C:plasma membrane"/>
    <property type="evidence" value="ECO:0007669"/>
    <property type="project" value="TreeGrafter"/>
</dbReference>
<feature type="domain" description="Histidine kinase" evidence="8">
    <location>
        <begin position="262"/>
        <end position="470"/>
    </location>
</feature>
<dbReference type="InterPro" id="IPR001789">
    <property type="entry name" value="Sig_transdc_resp-reg_receiver"/>
</dbReference>
<dbReference type="InterPro" id="IPR003594">
    <property type="entry name" value="HATPase_dom"/>
</dbReference>
<gene>
    <name evidence="10" type="ORF">N476_02865</name>
</gene>
<dbReference type="InterPro" id="IPR036097">
    <property type="entry name" value="HisK_dim/P_sf"/>
</dbReference>
<feature type="transmembrane region" description="Helical" evidence="7">
    <location>
        <begin position="36"/>
        <end position="60"/>
    </location>
</feature>
<evidence type="ECO:0000256" key="3">
    <source>
        <dbReference type="ARBA" id="ARBA00022679"/>
    </source>
</evidence>
<dbReference type="PANTHER" id="PTHR43047">
    <property type="entry name" value="TWO-COMPONENT HISTIDINE PROTEIN KINASE"/>
    <property type="match status" value="1"/>
</dbReference>
<evidence type="ECO:0000259" key="8">
    <source>
        <dbReference type="PROSITE" id="PS50109"/>
    </source>
</evidence>
<feature type="modified residue" description="4-aspartylphosphate" evidence="5">
    <location>
        <position position="535"/>
    </location>
</feature>